<reference evidence="2 3" key="1">
    <citation type="submission" date="2019-01" db="EMBL/GenBank/DDBJ databases">
        <title>A draft genome assembly of the solar-powered sea slug Elysia chlorotica.</title>
        <authorList>
            <person name="Cai H."/>
            <person name="Li Q."/>
            <person name="Fang X."/>
            <person name="Li J."/>
            <person name="Curtis N.E."/>
            <person name="Altenburger A."/>
            <person name="Shibata T."/>
            <person name="Feng M."/>
            <person name="Maeda T."/>
            <person name="Schwartz J.A."/>
            <person name="Shigenobu S."/>
            <person name="Lundholm N."/>
            <person name="Nishiyama T."/>
            <person name="Yang H."/>
            <person name="Hasebe M."/>
            <person name="Li S."/>
            <person name="Pierce S.K."/>
            <person name="Wang J."/>
        </authorList>
    </citation>
    <scope>NUCLEOTIDE SEQUENCE [LARGE SCALE GENOMIC DNA]</scope>
    <source>
        <strain evidence="2">EC2010</strain>
        <tissue evidence="2">Whole organism of an adult</tissue>
    </source>
</reference>
<feature type="region of interest" description="Disordered" evidence="1">
    <location>
        <begin position="174"/>
        <end position="201"/>
    </location>
</feature>
<evidence type="ECO:0000313" key="2">
    <source>
        <dbReference type="EMBL" id="RUS86181.1"/>
    </source>
</evidence>
<comment type="caution">
    <text evidence="2">The sequence shown here is derived from an EMBL/GenBank/DDBJ whole genome shotgun (WGS) entry which is preliminary data.</text>
</comment>
<dbReference type="AlphaFoldDB" id="A0A3S1BE03"/>
<name>A0A3S1BE03_ELYCH</name>
<evidence type="ECO:0000256" key="1">
    <source>
        <dbReference type="SAM" id="MobiDB-lite"/>
    </source>
</evidence>
<protein>
    <submittedName>
        <fullName evidence="2">Uncharacterized protein</fullName>
    </submittedName>
</protein>
<evidence type="ECO:0000313" key="3">
    <source>
        <dbReference type="Proteomes" id="UP000271974"/>
    </source>
</evidence>
<sequence>MLRILFQRQKEDRGNTMVIGMTHFQLLCIALLHIFQSANGQNLPMTIDAHSDAMFLQELNSKNTLNTFLYDLSRYAPVEGLSKIKLRRKRRSQGRLGKIHIQEFNKNSPSKTSREPDFYGAVFSPALKGSMSSMSNLKPKNHGISQGIGFIESAISKFDDTNLKSQAISDKFEKIAFPREDKQPKKEKADRQIQPDPFSDGKVNFVKPAAITAGHAQNDDMKNLFLDSFLPPVKDEDTSTLGSRTDQNKHKTQSTAVSSVKEPDMEVPILSKDVSVDDKSFLENQHVIYKDSHVIHPVESPSQYPSYPVNEEPQVTSDMKVIGTLLRNVHATEKRVKSLLHG</sequence>
<feature type="region of interest" description="Disordered" evidence="1">
    <location>
        <begin position="236"/>
        <end position="262"/>
    </location>
</feature>
<dbReference type="Proteomes" id="UP000271974">
    <property type="component" value="Unassembled WGS sequence"/>
</dbReference>
<feature type="compositionally biased region" description="Basic and acidic residues" evidence="1">
    <location>
        <begin position="174"/>
        <end position="193"/>
    </location>
</feature>
<proteinExistence type="predicted"/>
<accession>A0A3S1BE03</accession>
<organism evidence="2 3">
    <name type="scientific">Elysia chlorotica</name>
    <name type="common">Eastern emerald elysia</name>
    <name type="synonym">Sea slug</name>
    <dbReference type="NCBI Taxonomy" id="188477"/>
    <lineage>
        <taxon>Eukaryota</taxon>
        <taxon>Metazoa</taxon>
        <taxon>Spiralia</taxon>
        <taxon>Lophotrochozoa</taxon>
        <taxon>Mollusca</taxon>
        <taxon>Gastropoda</taxon>
        <taxon>Heterobranchia</taxon>
        <taxon>Euthyneura</taxon>
        <taxon>Panpulmonata</taxon>
        <taxon>Sacoglossa</taxon>
        <taxon>Placobranchoidea</taxon>
        <taxon>Plakobranchidae</taxon>
        <taxon>Elysia</taxon>
    </lineage>
</organism>
<keyword evidence="3" id="KW-1185">Reference proteome</keyword>
<dbReference type="EMBL" id="RQTK01000148">
    <property type="protein sequence ID" value="RUS86181.1"/>
    <property type="molecule type" value="Genomic_DNA"/>
</dbReference>
<gene>
    <name evidence="2" type="ORF">EGW08_006075</name>
</gene>